<keyword evidence="2" id="KW-1185">Reference proteome</keyword>
<comment type="caution">
    <text evidence="1">The sequence shown here is derived from an EMBL/GenBank/DDBJ whole genome shotgun (WGS) entry which is preliminary data.</text>
</comment>
<dbReference type="Proteomes" id="UP000499080">
    <property type="component" value="Unassembled WGS sequence"/>
</dbReference>
<protein>
    <submittedName>
        <fullName evidence="1">Uncharacterized protein</fullName>
    </submittedName>
</protein>
<evidence type="ECO:0000313" key="2">
    <source>
        <dbReference type="Proteomes" id="UP000499080"/>
    </source>
</evidence>
<dbReference type="EMBL" id="BGPR01000126">
    <property type="protein sequence ID" value="GBL97073.1"/>
    <property type="molecule type" value="Genomic_DNA"/>
</dbReference>
<dbReference type="AlphaFoldDB" id="A0A4Y2BYT5"/>
<organism evidence="1 2">
    <name type="scientific">Araneus ventricosus</name>
    <name type="common">Orbweaver spider</name>
    <name type="synonym">Epeira ventricosa</name>
    <dbReference type="NCBI Taxonomy" id="182803"/>
    <lineage>
        <taxon>Eukaryota</taxon>
        <taxon>Metazoa</taxon>
        <taxon>Ecdysozoa</taxon>
        <taxon>Arthropoda</taxon>
        <taxon>Chelicerata</taxon>
        <taxon>Arachnida</taxon>
        <taxon>Araneae</taxon>
        <taxon>Araneomorphae</taxon>
        <taxon>Entelegynae</taxon>
        <taxon>Araneoidea</taxon>
        <taxon>Araneidae</taxon>
        <taxon>Araneus</taxon>
    </lineage>
</organism>
<reference evidence="1 2" key="1">
    <citation type="journal article" date="2019" name="Sci. Rep.">
        <title>Orb-weaving spider Araneus ventricosus genome elucidates the spidroin gene catalogue.</title>
        <authorList>
            <person name="Kono N."/>
            <person name="Nakamura H."/>
            <person name="Ohtoshi R."/>
            <person name="Moran D.A.P."/>
            <person name="Shinohara A."/>
            <person name="Yoshida Y."/>
            <person name="Fujiwara M."/>
            <person name="Mori M."/>
            <person name="Tomita M."/>
            <person name="Arakawa K."/>
        </authorList>
    </citation>
    <scope>NUCLEOTIDE SEQUENCE [LARGE SCALE GENOMIC DNA]</scope>
</reference>
<dbReference type="OrthoDB" id="7444419at2759"/>
<proteinExistence type="predicted"/>
<evidence type="ECO:0000313" key="1">
    <source>
        <dbReference type="EMBL" id="GBL97073.1"/>
    </source>
</evidence>
<gene>
    <name evidence="1" type="ORF">AVEN_254115_1</name>
</gene>
<name>A0A4Y2BYT5_ARAVE</name>
<accession>A0A4Y2BYT5</accession>
<sequence length="170" mass="19663">MGAWAPQQPSPKTQLRVLETLGLTSEKYKAIYYPLVESALPEDLIKEWKRKRSRVENKDKTNILGNLLEFLRSEVESDERLQLVRSSFSKDQEFQRFKLKAKIPTVACIVSSERKKTEKNYKHCLFCNKSFPDTSKCFKAADMSLEEERETLKKKGACFISLKPGHNSKV</sequence>